<dbReference type="STRING" id="57577.A0A2K3LJI3"/>
<evidence type="ECO:0000259" key="2">
    <source>
        <dbReference type="Pfam" id="PF25483"/>
    </source>
</evidence>
<reference evidence="3 4" key="1">
    <citation type="journal article" date="2014" name="Am. J. Bot.">
        <title>Genome assembly and annotation for red clover (Trifolium pratense; Fabaceae).</title>
        <authorList>
            <person name="Istvanek J."/>
            <person name="Jaros M."/>
            <person name="Krenek A."/>
            <person name="Repkova J."/>
        </authorList>
    </citation>
    <scope>NUCLEOTIDE SEQUENCE [LARGE SCALE GENOMIC DNA]</scope>
    <source>
        <strain evidence="4">cv. Tatra</strain>
        <tissue evidence="3">Young leaves</tissue>
    </source>
</reference>
<protein>
    <recommendedName>
        <fullName evidence="2">DUF7906 domain-containing protein</fullName>
    </recommendedName>
</protein>
<organism evidence="3 4">
    <name type="scientific">Trifolium pratense</name>
    <name type="common">Red clover</name>
    <dbReference type="NCBI Taxonomy" id="57577"/>
    <lineage>
        <taxon>Eukaryota</taxon>
        <taxon>Viridiplantae</taxon>
        <taxon>Streptophyta</taxon>
        <taxon>Embryophyta</taxon>
        <taxon>Tracheophyta</taxon>
        <taxon>Spermatophyta</taxon>
        <taxon>Magnoliopsida</taxon>
        <taxon>eudicotyledons</taxon>
        <taxon>Gunneridae</taxon>
        <taxon>Pentapetalae</taxon>
        <taxon>rosids</taxon>
        <taxon>fabids</taxon>
        <taxon>Fabales</taxon>
        <taxon>Fabaceae</taxon>
        <taxon>Papilionoideae</taxon>
        <taxon>50 kb inversion clade</taxon>
        <taxon>NPAAA clade</taxon>
        <taxon>Hologalegina</taxon>
        <taxon>IRL clade</taxon>
        <taxon>Trifolieae</taxon>
        <taxon>Trifolium</taxon>
    </lineage>
</organism>
<dbReference type="Pfam" id="PF25483">
    <property type="entry name" value="DUF7906"/>
    <property type="match status" value="1"/>
</dbReference>
<accession>A0A2K3LJI3</accession>
<dbReference type="ExpressionAtlas" id="A0A2K3LJI3">
    <property type="expression patterns" value="baseline"/>
</dbReference>
<dbReference type="InterPro" id="IPR057228">
    <property type="entry name" value="DUF7906"/>
</dbReference>
<feature type="domain" description="DUF7906" evidence="2">
    <location>
        <begin position="66"/>
        <end position="206"/>
    </location>
</feature>
<reference evidence="3 4" key="2">
    <citation type="journal article" date="2017" name="Front. Plant Sci.">
        <title>Gene Classification and Mining of Molecular Markers Useful in Red Clover (Trifolium pratense) Breeding.</title>
        <authorList>
            <person name="Istvanek J."/>
            <person name="Dluhosova J."/>
            <person name="Dluhos P."/>
            <person name="Patkova L."/>
            <person name="Nedelnik J."/>
            <person name="Repkova J."/>
        </authorList>
    </citation>
    <scope>NUCLEOTIDE SEQUENCE [LARGE SCALE GENOMIC DNA]</scope>
    <source>
        <strain evidence="4">cv. Tatra</strain>
        <tissue evidence="3">Young leaves</tissue>
    </source>
</reference>
<gene>
    <name evidence="3" type="ORF">L195_g034682</name>
</gene>
<evidence type="ECO:0000313" key="3">
    <source>
        <dbReference type="EMBL" id="PNX78704.1"/>
    </source>
</evidence>
<evidence type="ECO:0000256" key="1">
    <source>
        <dbReference type="SAM" id="SignalP"/>
    </source>
</evidence>
<feature type="signal peptide" evidence="1">
    <location>
        <begin position="1"/>
        <end position="21"/>
    </location>
</feature>
<feature type="chain" id="PRO_5014434054" description="DUF7906 domain-containing protein" evidence="1">
    <location>
        <begin position="22"/>
        <end position="207"/>
    </location>
</feature>
<sequence length="207" mass="23356">MAPRSIILIVLSFLLLTHSESAPQQAFKREPGHPQWHHSAFHDVRDSVRSDIRRMLHSRAEVPFQVPLEVNVVLIGFNGDGGYRYTVDAHKLEQLLKTSFPTHRPSCLETEELLDIEHHLVYNAFSAGQPELIALEKALKEAMVPAGKARESDFGREVPLFEVEATAVEPVFQKLYSYIFDMDSVGSSVTEMDKPVPSAIFIVNFDK</sequence>
<dbReference type="Proteomes" id="UP000236291">
    <property type="component" value="Unassembled WGS sequence"/>
</dbReference>
<dbReference type="PANTHER" id="PTHR31515:SF0">
    <property type="entry name" value="TRANSMEMBRANE PROTEIN"/>
    <property type="match status" value="1"/>
</dbReference>
<dbReference type="EMBL" id="ASHM01034574">
    <property type="protein sequence ID" value="PNX78704.1"/>
    <property type="molecule type" value="Genomic_DNA"/>
</dbReference>
<comment type="caution">
    <text evidence="3">The sequence shown here is derived from an EMBL/GenBank/DDBJ whole genome shotgun (WGS) entry which is preliminary data.</text>
</comment>
<keyword evidence="1" id="KW-0732">Signal</keyword>
<dbReference type="PANTHER" id="PTHR31515">
    <property type="entry name" value="TRANSMEMBRANE PROTEIN-RELATED"/>
    <property type="match status" value="1"/>
</dbReference>
<evidence type="ECO:0000313" key="4">
    <source>
        <dbReference type="Proteomes" id="UP000236291"/>
    </source>
</evidence>
<feature type="non-terminal residue" evidence="3">
    <location>
        <position position="207"/>
    </location>
</feature>
<dbReference type="AlphaFoldDB" id="A0A2K3LJI3"/>
<proteinExistence type="predicted"/>
<name>A0A2K3LJI3_TRIPR</name>